<feature type="coiled-coil region" evidence="7">
    <location>
        <begin position="28"/>
        <end position="55"/>
    </location>
</feature>
<keyword evidence="7" id="KW-0175">Coiled coil</keyword>
<evidence type="ECO:0000256" key="2">
    <source>
        <dbReference type="ARBA" id="ARBA00022448"/>
    </source>
</evidence>
<evidence type="ECO:0000313" key="8">
    <source>
        <dbReference type="EMBL" id="CAJ0576148.1"/>
    </source>
</evidence>
<evidence type="ECO:0000256" key="1">
    <source>
        <dbReference type="ARBA" id="ARBA00004211"/>
    </source>
</evidence>
<dbReference type="GO" id="GO:0000149">
    <property type="term" value="F:SNARE binding"/>
    <property type="evidence" value="ECO:0007669"/>
    <property type="project" value="TreeGrafter"/>
</dbReference>
<comment type="subcellular location">
    <subcellularLocation>
        <location evidence="1">Membrane</location>
        <topology evidence="1">Single-pass type IV membrane protein</topology>
    </subcellularLocation>
</comment>
<organism evidence="8 9">
    <name type="scientific">Mesorhabditis spiculigera</name>
    <dbReference type="NCBI Taxonomy" id="96644"/>
    <lineage>
        <taxon>Eukaryota</taxon>
        <taxon>Metazoa</taxon>
        <taxon>Ecdysozoa</taxon>
        <taxon>Nematoda</taxon>
        <taxon>Chromadorea</taxon>
        <taxon>Rhabditida</taxon>
        <taxon>Rhabditina</taxon>
        <taxon>Rhabditomorpha</taxon>
        <taxon>Rhabditoidea</taxon>
        <taxon>Rhabditidae</taxon>
        <taxon>Mesorhabditinae</taxon>
        <taxon>Mesorhabditis</taxon>
    </lineage>
</organism>
<sequence length="276" mass="31798">MDRLYQETSAQVNQVHTALARLEVARDENEAQYEMQSINAQLRDIQENYDRLQIYVSKEPPQRRHVAKMKIDQLYSDYQNSSQAVTNIYTRISARWRAAAQREELLRQRVDRTNGGVALTINDHELMVHDRLEHSNRGVDDLINQGAEVLNNLRTQHLNLRGVRRKIFDIGATLGLSDTTLRMIDRRVREDWLIFVVACNTTYFAMASGDSNNAQENAPKTLADYEAMFAGRYSSQDPDYAKIERGFDPTICIHPWGWQQGGGKRSWEPSGRPPVF</sequence>
<dbReference type="PANTHER" id="PTHR21230">
    <property type="entry name" value="VESICLE TRANSPORT V-SNARE PROTEIN VTI1-RELATED"/>
    <property type="match status" value="1"/>
</dbReference>
<dbReference type="SUPFAM" id="SSF58038">
    <property type="entry name" value="SNARE fusion complex"/>
    <property type="match status" value="1"/>
</dbReference>
<evidence type="ECO:0000313" key="9">
    <source>
        <dbReference type="Proteomes" id="UP001177023"/>
    </source>
</evidence>
<dbReference type="GO" id="GO:0005484">
    <property type="term" value="F:SNAP receptor activity"/>
    <property type="evidence" value="ECO:0007669"/>
    <property type="project" value="TreeGrafter"/>
</dbReference>
<reference evidence="8" key="1">
    <citation type="submission" date="2023-06" db="EMBL/GenBank/DDBJ databases">
        <authorList>
            <person name="Delattre M."/>
        </authorList>
    </citation>
    <scope>NUCLEOTIDE SEQUENCE</scope>
    <source>
        <strain evidence="8">AF72</strain>
    </source>
</reference>
<dbReference type="GO" id="GO:0003723">
    <property type="term" value="F:RNA binding"/>
    <property type="evidence" value="ECO:0007669"/>
    <property type="project" value="InterPro"/>
</dbReference>
<dbReference type="Pfam" id="PF15320">
    <property type="entry name" value="RAM"/>
    <property type="match status" value="1"/>
</dbReference>
<keyword evidence="2" id="KW-0813">Transport</keyword>
<evidence type="ECO:0000256" key="4">
    <source>
        <dbReference type="ARBA" id="ARBA00022927"/>
    </source>
</evidence>
<dbReference type="GO" id="GO:0106005">
    <property type="term" value="P:RNA 5'-cap (guanine-N7)-methylation"/>
    <property type="evidence" value="ECO:0007669"/>
    <property type="project" value="InterPro"/>
</dbReference>
<dbReference type="InterPro" id="IPR028271">
    <property type="entry name" value="RAMAC"/>
</dbReference>
<dbReference type="Pfam" id="PF12352">
    <property type="entry name" value="V-SNARE_C"/>
    <property type="match status" value="1"/>
</dbReference>
<evidence type="ECO:0000256" key="7">
    <source>
        <dbReference type="SAM" id="Coils"/>
    </source>
</evidence>
<dbReference type="EMBL" id="CATQJA010002642">
    <property type="protein sequence ID" value="CAJ0576148.1"/>
    <property type="molecule type" value="Genomic_DNA"/>
</dbReference>
<protein>
    <submittedName>
        <fullName evidence="8">Uncharacterized protein</fullName>
    </submittedName>
</protein>
<dbReference type="CDD" id="cd15863">
    <property type="entry name" value="SNARE_GS27"/>
    <property type="match status" value="1"/>
</dbReference>
<dbReference type="GO" id="GO:0031902">
    <property type="term" value="C:late endosome membrane"/>
    <property type="evidence" value="ECO:0007669"/>
    <property type="project" value="TreeGrafter"/>
</dbReference>
<accession>A0AA36CVK0</accession>
<gene>
    <name evidence="8" type="ORF">MSPICULIGERA_LOCUS14447</name>
</gene>
<proteinExistence type="predicted"/>
<dbReference type="AlphaFoldDB" id="A0AA36CVK0"/>
<dbReference type="GO" id="GO:0005794">
    <property type="term" value="C:Golgi apparatus"/>
    <property type="evidence" value="ECO:0007669"/>
    <property type="project" value="TreeGrafter"/>
</dbReference>
<keyword evidence="5" id="KW-1133">Transmembrane helix</keyword>
<keyword evidence="3" id="KW-0812">Transmembrane</keyword>
<dbReference type="PANTHER" id="PTHR21230:SF1">
    <property type="entry name" value="GOLGI SNAP RECEPTOR COMPLEX MEMBER 2"/>
    <property type="match status" value="1"/>
</dbReference>
<keyword evidence="9" id="KW-1185">Reference proteome</keyword>
<feature type="non-terminal residue" evidence="8">
    <location>
        <position position="1"/>
    </location>
</feature>
<dbReference type="Proteomes" id="UP001177023">
    <property type="component" value="Unassembled WGS sequence"/>
</dbReference>
<dbReference type="GO" id="GO:0015031">
    <property type="term" value="P:protein transport"/>
    <property type="evidence" value="ECO:0007669"/>
    <property type="project" value="UniProtKB-KW"/>
</dbReference>
<name>A0AA36CVK0_9BILA</name>
<keyword evidence="6" id="KW-0472">Membrane</keyword>
<evidence type="ECO:0000256" key="3">
    <source>
        <dbReference type="ARBA" id="ARBA00022692"/>
    </source>
</evidence>
<evidence type="ECO:0000256" key="5">
    <source>
        <dbReference type="ARBA" id="ARBA00022989"/>
    </source>
</evidence>
<comment type="caution">
    <text evidence="8">The sequence shown here is derived from an EMBL/GenBank/DDBJ whole genome shotgun (WGS) entry which is preliminary data.</text>
</comment>
<evidence type="ECO:0000256" key="6">
    <source>
        <dbReference type="ARBA" id="ARBA00023136"/>
    </source>
</evidence>
<dbReference type="GO" id="GO:0031533">
    <property type="term" value="C:mRNA capping enzyme complex"/>
    <property type="evidence" value="ECO:0007669"/>
    <property type="project" value="InterPro"/>
</dbReference>
<dbReference type="GO" id="GO:0005789">
    <property type="term" value="C:endoplasmic reticulum membrane"/>
    <property type="evidence" value="ECO:0007669"/>
    <property type="project" value="TreeGrafter"/>
</dbReference>
<dbReference type="GO" id="GO:0031201">
    <property type="term" value="C:SNARE complex"/>
    <property type="evidence" value="ECO:0007669"/>
    <property type="project" value="TreeGrafter"/>
</dbReference>
<dbReference type="Gene3D" id="1.20.5.110">
    <property type="match status" value="1"/>
</dbReference>
<keyword evidence="4" id="KW-0653">Protein transport</keyword>
<dbReference type="GO" id="GO:0006906">
    <property type="term" value="P:vesicle fusion"/>
    <property type="evidence" value="ECO:0007669"/>
    <property type="project" value="TreeGrafter"/>
</dbReference>
<dbReference type="GO" id="GO:0012507">
    <property type="term" value="C:ER to Golgi transport vesicle membrane"/>
    <property type="evidence" value="ECO:0007669"/>
    <property type="project" value="TreeGrafter"/>
</dbReference>